<evidence type="ECO:0000259" key="2">
    <source>
        <dbReference type="Pfam" id="PF00487"/>
    </source>
</evidence>
<keyword evidence="1" id="KW-0812">Transmembrane</keyword>
<protein>
    <submittedName>
        <fullName evidence="3">Fatty acid desaturase</fullName>
    </submittedName>
</protein>
<dbReference type="InterPro" id="IPR005804">
    <property type="entry name" value="FA_desaturase_dom"/>
</dbReference>
<evidence type="ECO:0000313" key="3">
    <source>
        <dbReference type="EMBL" id="NML44491.1"/>
    </source>
</evidence>
<accession>A0A848H4N4</accession>
<reference evidence="3 4" key="1">
    <citation type="submission" date="2020-04" db="EMBL/GenBank/DDBJ databases">
        <title>Ramlibacter sp. G-1-2-2 isolated from soil.</title>
        <authorList>
            <person name="Dahal R.H."/>
        </authorList>
    </citation>
    <scope>NUCLEOTIDE SEQUENCE [LARGE SCALE GENOMIC DNA]</scope>
    <source>
        <strain evidence="3 4">G-1-2-2</strain>
    </source>
</reference>
<evidence type="ECO:0000256" key="1">
    <source>
        <dbReference type="SAM" id="Phobius"/>
    </source>
</evidence>
<proteinExistence type="predicted"/>
<dbReference type="PANTHER" id="PTHR36459">
    <property type="entry name" value="ORF"/>
    <property type="match status" value="1"/>
</dbReference>
<gene>
    <name evidence="3" type="ORF">HHL11_12065</name>
</gene>
<dbReference type="AlphaFoldDB" id="A0A848H4N4"/>
<dbReference type="RefSeq" id="WP_169418613.1">
    <property type="nucleotide sequence ID" value="NZ_JABBFX010000001.1"/>
</dbReference>
<evidence type="ECO:0000313" key="4">
    <source>
        <dbReference type="Proteomes" id="UP000541185"/>
    </source>
</evidence>
<dbReference type="PANTHER" id="PTHR36459:SF1">
    <property type="entry name" value="FATTY ACID DESATURASE DOMAIN-CONTAINING PROTEIN-RELATED"/>
    <property type="match status" value="1"/>
</dbReference>
<dbReference type="Proteomes" id="UP000541185">
    <property type="component" value="Unassembled WGS sequence"/>
</dbReference>
<dbReference type="Pfam" id="PF00487">
    <property type="entry name" value="FA_desaturase"/>
    <property type="match status" value="1"/>
</dbReference>
<organism evidence="3 4">
    <name type="scientific">Ramlibacter agri</name>
    <dbReference type="NCBI Taxonomy" id="2728837"/>
    <lineage>
        <taxon>Bacteria</taxon>
        <taxon>Pseudomonadati</taxon>
        <taxon>Pseudomonadota</taxon>
        <taxon>Betaproteobacteria</taxon>
        <taxon>Burkholderiales</taxon>
        <taxon>Comamonadaceae</taxon>
        <taxon>Ramlibacter</taxon>
    </lineage>
</organism>
<feature type="transmembrane region" description="Helical" evidence="1">
    <location>
        <begin position="67"/>
        <end position="89"/>
    </location>
</feature>
<feature type="domain" description="Fatty acid desaturase" evidence="2">
    <location>
        <begin position="64"/>
        <end position="289"/>
    </location>
</feature>
<comment type="caution">
    <text evidence="3">The sequence shown here is derived from an EMBL/GenBank/DDBJ whole genome shotgun (WGS) entry which is preliminary data.</text>
</comment>
<keyword evidence="4" id="KW-1185">Reference proteome</keyword>
<sequence length="347" mass="39997">MLAEPEALVLSRSDSERPRSRRLARIDAWLARALQYPEDAFMVRRFAVLALSAAFAAWALFHRSWWAVLLVYLAILVQGETLGLFMHMLSHRRLWRRPWRFLDVMPTWLVSPWLGEPPFLFATEHVVNHHAHDNGPRDLSCTMPYQRDSWGELGRYIGRFLAGRTGAAGLSRMLRSRGSPRAVRRFHAGQLLFAALFLGMLWVDWVAALLLVAVPYVFVQAANRANNWTEHAFINPDCPGDPLGNAYTIVDSPFNTRASYNEGYHATHHRHPGLPNHLWPQSFRDEIDAYRAADHLVFRGISSNDIFFLLMGRDYRALARHYVPWPDRPRSEDEVVAMLRQRVARLP</sequence>
<feature type="transmembrane region" description="Helical" evidence="1">
    <location>
        <begin position="191"/>
        <end position="218"/>
    </location>
</feature>
<keyword evidence="1" id="KW-1133">Transmembrane helix</keyword>
<dbReference type="EMBL" id="JABBFX010000001">
    <property type="protein sequence ID" value="NML44491.1"/>
    <property type="molecule type" value="Genomic_DNA"/>
</dbReference>
<feature type="transmembrane region" description="Helical" evidence="1">
    <location>
        <begin position="42"/>
        <end position="61"/>
    </location>
</feature>
<keyword evidence="1" id="KW-0472">Membrane</keyword>
<name>A0A848H4N4_9BURK</name>
<dbReference type="GO" id="GO:0006629">
    <property type="term" value="P:lipid metabolic process"/>
    <property type="evidence" value="ECO:0007669"/>
    <property type="project" value="InterPro"/>
</dbReference>